<dbReference type="KEGG" id="mxe:MYXE_11050"/>
<accession>A0AAD1GXZ4</accession>
<dbReference type="AlphaFoldDB" id="A0AAD1GXZ4"/>
<dbReference type="PROSITE" id="PS51318">
    <property type="entry name" value="TAT"/>
    <property type="match status" value="1"/>
</dbReference>
<evidence type="ECO:0008006" key="4">
    <source>
        <dbReference type="Google" id="ProtNLM"/>
    </source>
</evidence>
<dbReference type="EMBL" id="AP022314">
    <property type="protein sequence ID" value="BBU21316.1"/>
    <property type="molecule type" value="Genomic_DNA"/>
</dbReference>
<evidence type="ECO:0000313" key="2">
    <source>
        <dbReference type="EMBL" id="BBU21316.1"/>
    </source>
</evidence>
<feature type="chain" id="PRO_5042084067" description="Secreted protein" evidence="1">
    <location>
        <begin position="25"/>
        <end position="149"/>
    </location>
</feature>
<dbReference type="Proteomes" id="UP000464624">
    <property type="component" value="Chromosome"/>
</dbReference>
<reference evidence="2 3" key="1">
    <citation type="submission" date="2019-12" db="EMBL/GenBank/DDBJ databases">
        <title>Complete genome sequence of Mycolicibacterium xenopi str. JCM15661T.</title>
        <authorList>
            <person name="Yoshida M."/>
            <person name="Fukano H."/>
            <person name="Asakura T."/>
            <person name="Hoshino Y."/>
        </authorList>
    </citation>
    <scope>NUCLEOTIDE SEQUENCE [LARGE SCALE GENOMIC DNA]</scope>
    <source>
        <strain evidence="2 3">JCM 15661T</strain>
    </source>
</reference>
<name>A0AAD1GXZ4_MYCXE</name>
<feature type="signal peptide" evidence="1">
    <location>
        <begin position="1"/>
        <end position="24"/>
    </location>
</feature>
<proteinExistence type="predicted"/>
<protein>
    <recommendedName>
        <fullName evidence="4">Secreted protein</fullName>
    </recommendedName>
</protein>
<gene>
    <name evidence="2" type="ORF">MYXE_11050</name>
</gene>
<organism evidence="2 3">
    <name type="scientific">Mycobacterium xenopi</name>
    <dbReference type="NCBI Taxonomy" id="1789"/>
    <lineage>
        <taxon>Bacteria</taxon>
        <taxon>Bacillati</taxon>
        <taxon>Actinomycetota</taxon>
        <taxon>Actinomycetes</taxon>
        <taxon>Mycobacteriales</taxon>
        <taxon>Mycobacteriaceae</taxon>
        <taxon>Mycobacterium</taxon>
    </lineage>
</organism>
<dbReference type="RefSeq" id="WP_085195927.1">
    <property type="nucleotide sequence ID" value="NZ_AP022314.1"/>
</dbReference>
<evidence type="ECO:0000313" key="3">
    <source>
        <dbReference type="Proteomes" id="UP000464624"/>
    </source>
</evidence>
<dbReference type="InterPro" id="IPR006311">
    <property type="entry name" value="TAT_signal"/>
</dbReference>
<evidence type="ECO:0000256" key="1">
    <source>
        <dbReference type="SAM" id="SignalP"/>
    </source>
</evidence>
<keyword evidence="1" id="KW-0732">Signal</keyword>
<sequence>MNRRQPLKALAVAAVLVAAAVVFAPVSRAGMQIGNYELQIARDFPNHRWIWAIRPCTPPADDCVTIQAIPRPNGQAAPYDGNAHLANGHYTFTVDIPDGVRCVVYFLPSHDTYTWDPATLSGTLVTTYGSSCGGGPGGTETYPFTLVRY</sequence>